<dbReference type="PANTHER" id="PTHR23507">
    <property type="entry name" value="ZGC:174356"/>
    <property type="match status" value="1"/>
</dbReference>
<dbReference type="SUPFAM" id="SSF103473">
    <property type="entry name" value="MFS general substrate transporter"/>
    <property type="match status" value="1"/>
</dbReference>
<dbReference type="AlphaFoldDB" id="A0A168B123"/>
<keyword evidence="4 5" id="KW-0472">Membrane</keyword>
<dbReference type="GO" id="GO:0016020">
    <property type="term" value="C:membrane"/>
    <property type="evidence" value="ECO:0007669"/>
    <property type="project" value="UniProtKB-SubCell"/>
</dbReference>
<sequence length="198" mass="21100">MLGILLLSADFTTSARAGAVLLQQYASKRFGWAMAETSFLASVKGVVSLFLTAVVLPAVSQVLLVRFRLPPMIKDWWMTIGSLCAAVPGGACLTVAGSSTLFVTSLVILQLGGGYEFTFGGMTSEMVDPSHIAVLFTVHSVFMMLSEVAAGAVLAAVFRKGLELGNGWKALPFFVATILFCVTLVITYSVRLGKHSKR</sequence>
<comment type="caution">
    <text evidence="6">The sequence shown here is derived from an EMBL/GenBank/DDBJ whole genome shotgun (WGS) entry which is preliminary data.</text>
</comment>
<dbReference type="OrthoDB" id="194139at2759"/>
<evidence type="ECO:0000256" key="4">
    <source>
        <dbReference type="ARBA" id="ARBA00023136"/>
    </source>
</evidence>
<evidence type="ECO:0000256" key="3">
    <source>
        <dbReference type="ARBA" id="ARBA00022989"/>
    </source>
</evidence>
<evidence type="ECO:0000256" key="1">
    <source>
        <dbReference type="ARBA" id="ARBA00004141"/>
    </source>
</evidence>
<dbReference type="GO" id="GO:0022857">
    <property type="term" value="F:transmembrane transporter activity"/>
    <property type="evidence" value="ECO:0007669"/>
    <property type="project" value="TreeGrafter"/>
</dbReference>
<accession>A0A168B123</accession>
<proteinExistence type="predicted"/>
<dbReference type="Proteomes" id="UP000076744">
    <property type="component" value="Unassembled WGS sequence"/>
</dbReference>
<evidence type="ECO:0000313" key="7">
    <source>
        <dbReference type="Proteomes" id="UP000076744"/>
    </source>
</evidence>
<dbReference type="GeneID" id="30019028"/>
<gene>
    <name evidence="6" type="ORF">ISF_02736</name>
</gene>
<keyword evidence="2 5" id="KW-0812">Transmembrane</keyword>
<organism evidence="6 7">
    <name type="scientific">Cordyceps fumosorosea (strain ARSEF 2679)</name>
    <name type="common">Isaria fumosorosea</name>
    <dbReference type="NCBI Taxonomy" id="1081104"/>
    <lineage>
        <taxon>Eukaryota</taxon>
        <taxon>Fungi</taxon>
        <taxon>Dikarya</taxon>
        <taxon>Ascomycota</taxon>
        <taxon>Pezizomycotina</taxon>
        <taxon>Sordariomycetes</taxon>
        <taxon>Hypocreomycetidae</taxon>
        <taxon>Hypocreales</taxon>
        <taxon>Cordycipitaceae</taxon>
        <taxon>Cordyceps</taxon>
    </lineage>
</organism>
<feature type="transmembrane region" description="Helical" evidence="5">
    <location>
        <begin position="132"/>
        <end position="158"/>
    </location>
</feature>
<name>A0A168B123_CORFA</name>
<evidence type="ECO:0000313" key="6">
    <source>
        <dbReference type="EMBL" id="OAA69466.1"/>
    </source>
</evidence>
<dbReference type="InterPro" id="IPR036259">
    <property type="entry name" value="MFS_trans_sf"/>
</dbReference>
<evidence type="ECO:0008006" key="8">
    <source>
        <dbReference type="Google" id="ProtNLM"/>
    </source>
</evidence>
<keyword evidence="7" id="KW-1185">Reference proteome</keyword>
<dbReference type="RefSeq" id="XP_018706070.1">
    <property type="nucleotide sequence ID" value="XM_018846342.1"/>
</dbReference>
<evidence type="ECO:0000256" key="5">
    <source>
        <dbReference type="SAM" id="Phobius"/>
    </source>
</evidence>
<evidence type="ECO:0000256" key="2">
    <source>
        <dbReference type="ARBA" id="ARBA00022692"/>
    </source>
</evidence>
<feature type="transmembrane region" description="Helical" evidence="5">
    <location>
        <begin position="41"/>
        <end position="64"/>
    </location>
</feature>
<dbReference type="PANTHER" id="PTHR23507:SF1">
    <property type="entry name" value="FI18259P1-RELATED"/>
    <property type="match status" value="1"/>
</dbReference>
<feature type="transmembrane region" description="Helical" evidence="5">
    <location>
        <begin position="170"/>
        <end position="190"/>
    </location>
</feature>
<keyword evidence="3 5" id="KW-1133">Transmembrane helix</keyword>
<protein>
    <recommendedName>
        <fullName evidence="8">Major facilitator superfamily domain, general substrate transporter</fullName>
    </recommendedName>
</protein>
<comment type="subcellular location">
    <subcellularLocation>
        <location evidence="1">Membrane</location>
        <topology evidence="1">Multi-pass membrane protein</topology>
    </subcellularLocation>
</comment>
<dbReference type="EMBL" id="AZHB01000005">
    <property type="protein sequence ID" value="OAA69466.1"/>
    <property type="molecule type" value="Genomic_DNA"/>
</dbReference>
<reference evidence="6 7" key="1">
    <citation type="journal article" date="2016" name="Genome Biol. Evol.">
        <title>Divergent and convergent evolution of fungal pathogenicity.</title>
        <authorList>
            <person name="Shang Y."/>
            <person name="Xiao G."/>
            <person name="Zheng P."/>
            <person name="Cen K."/>
            <person name="Zhan S."/>
            <person name="Wang C."/>
        </authorList>
    </citation>
    <scope>NUCLEOTIDE SEQUENCE [LARGE SCALE GENOMIC DNA]</scope>
    <source>
        <strain evidence="6 7">ARSEF 2679</strain>
    </source>
</reference>